<organism evidence="1 2">
    <name type="scientific">Photobacterium lipolyticum</name>
    <dbReference type="NCBI Taxonomy" id="266810"/>
    <lineage>
        <taxon>Bacteria</taxon>
        <taxon>Pseudomonadati</taxon>
        <taxon>Pseudomonadota</taxon>
        <taxon>Gammaproteobacteria</taxon>
        <taxon>Vibrionales</taxon>
        <taxon>Vibrionaceae</taxon>
        <taxon>Photobacterium</taxon>
    </lineage>
</organism>
<dbReference type="CDD" id="cd03801">
    <property type="entry name" value="GT4_PimA-like"/>
    <property type="match status" value="1"/>
</dbReference>
<keyword evidence="2" id="KW-1185">Reference proteome</keyword>
<sequence>MKLEGKKVILVLGGLDTSGGMFNYLKAWINEHNENGADVGVCAIPEVLEKLDDVDRKIALPYHENEDLKKIYLSLINGTYADKLNDIRKEVEKIDVDFLHFVDETIFYPYLKKIAKSIPHVITVHDPIYHPGQFKKITTRILCLVSRLSYFTSRKLTIHLHSKRNIFPSILFFYKRKVHHHHPLPKRIFNSDVITNRNPIIAFMGRIEKYKGIDLFIDSIKFFEDTYKKEIEVMIIGNGNFNKQSLNKISYPVKIENRFVEDIEFHKFMSQIDVLVLPYLSATQSGVGYLAKSYNKKIICTNVGNLPDLIENESQGYVVNKTKESIAKAINEIIKYN</sequence>
<name>A0A2T3MV59_9GAMM</name>
<dbReference type="SUPFAM" id="SSF53756">
    <property type="entry name" value="UDP-Glycosyltransferase/glycogen phosphorylase"/>
    <property type="match status" value="1"/>
</dbReference>
<dbReference type="OrthoDB" id="6823186at2"/>
<dbReference type="Gene3D" id="3.40.50.2000">
    <property type="entry name" value="Glycogen Phosphorylase B"/>
    <property type="match status" value="2"/>
</dbReference>
<dbReference type="PANTHER" id="PTHR12526">
    <property type="entry name" value="GLYCOSYLTRANSFERASE"/>
    <property type="match status" value="1"/>
</dbReference>
<protein>
    <submittedName>
        <fullName evidence="1">Uncharacterized protein</fullName>
    </submittedName>
</protein>
<evidence type="ECO:0000313" key="1">
    <source>
        <dbReference type="EMBL" id="PSW03860.1"/>
    </source>
</evidence>
<comment type="caution">
    <text evidence="1">The sequence shown here is derived from an EMBL/GenBank/DDBJ whole genome shotgun (WGS) entry which is preliminary data.</text>
</comment>
<dbReference type="Proteomes" id="UP000240904">
    <property type="component" value="Unassembled WGS sequence"/>
</dbReference>
<dbReference type="EMBL" id="PYMC01000012">
    <property type="protein sequence ID" value="PSW03860.1"/>
    <property type="molecule type" value="Genomic_DNA"/>
</dbReference>
<evidence type="ECO:0000313" key="2">
    <source>
        <dbReference type="Proteomes" id="UP000240904"/>
    </source>
</evidence>
<dbReference type="RefSeq" id="WP_107284293.1">
    <property type="nucleotide sequence ID" value="NZ_PYMC01000012.1"/>
</dbReference>
<reference evidence="1 2" key="1">
    <citation type="submission" date="2018-03" db="EMBL/GenBank/DDBJ databases">
        <title>Whole genome sequencing of Histamine producing bacteria.</title>
        <authorList>
            <person name="Butler K."/>
        </authorList>
    </citation>
    <scope>NUCLEOTIDE SEQUENCE [LARGE SCALE GENOMIC DNA]</scope>
    <source>
        <strain evidence="1 2">DSM 16190</strain>
    </source>
</reference>
<proteinExistence type="predicted"/>
<gene>
    <name evidence="1" type="ORF">C9I89_15830</name>
</gene>
<accession>A0A2T3MV59</accession>
<dbReference type="Pfam" id="PF13692">
    <property type="entry name" value="Glyco_trans_1_4"/>
    <property type="match status" value="1"/>
</dbReference>
<dbReference type="AlphaFoldDB" id="A0A2T3MV59"/>